<dbReference type="Proteomes" id="UP000001798">
    <property type="component" value="Chromosome 4"/>
</dbReference>
<dbReference type="KEGG" id="bfu:BCIN_04g06320"/>
<evidence type="ECO:0008006" key="3">
    <source>
        <dbReference type="Google" id="ProtNLM"/>
    </source>
</evidence>
<dbReference type="PANTHER" id="PTHR24148">
    <property type="entry name" value="ANKYRIN REPEAT DOMAIN-CONTAINING PROTEIN 39 HOMOLOG-RELATED"/>
    <property type="match status" value="1"/>
</dbReference>
<keyword evidence="2" id="KW-1185">Reference proteome</keyword>
<gene>
    <name evidence="1" type="ORF">BCIN_04g06320</name>
</gene>
<organism evidence="1 2">
    <name type="scientific">Botryotinia fuckeliana (strain B05.10)</name>
    <name type="common">Noble rot fungus</name>
    <name type="synonym">Botrytis cinerea</name>
    <dbReference type="NCBI Taxonomy" id="332648"/>
    <lineage>
        <taxon>Eukaryota</taxon>
        <taxon>Fungi</taxon>
        <taxon>Dikarya</taxon>
        <taxon>Ascomycota</taxon>
        <taxon>Pezizomycotina</taxon>
        <taxon>Leotiomycetes</taxon>
        <taxon>Helotiales</taxon>
        <taxon>Sclerotiniaceae</taxon>
        <taxon>Botrytis</taxon>
    </lineage>
</organism>
<sequence>MNQVVDSDLFSGYSVMKNLRMRRSSTSHDHVYAFYGVLELIYRVTPPSANDERPLDLVYLDFFVYVTGCHNLFLHLIADSGLHQALPGGPSWLPDWSTALENRTWLSPRYIHKMGSERMSQVIKRRHMNTPVGEIEMICVVEGRVLKVSATFHSKITFFRTLEEQYWQDFLAVDGTSRSNTADNNEFREQNVTRLAVTSLLYDWLKASPSTRDFIKNPLWATMSVFGAPGNEHLMPEILGGQHWLVIGVGKLLVYVQTALNESWFSDPEQDRTIATLLLVKEFLKDPEALQVMQEIYQSMLGKRSFLTTEDGEIGSGPSLMKVGDRIAHIAGVGLPMLLRPHEPVDVMGNYYSVVGPVCFSTKHMEPVSVDWAKRETIALV</sequence>
<dbReference type="EMBL" id="CP009808">
    <property type="protein sequence ID" value="ATZ49492.1"/>
    <property type="molecule type" value="Genomic_DNA"/>
</dbReference>
<dbReference type="GeneID" id="5438404"/>
<dbReference type="InterPro" id="IPR052895">
    <property type="entry name" value="HetReg/Transcr_Mod"/>
</dbReference>
<accession>A0A384JG88</accession>
<dbReference type="VEuPathDB" id="FungiDB:Bcin04g06320"/>
<protein>
    <recommendedName>
        <fullName evidence="3">Heterokaryon incompatibility protein</fullName>
    </recommendedName>
</protein>
<dbReference type="PANTHER" id="PTHR24148:SF64">
    <property type="entry name" value="HETEROKARYON INCOMPATIBILITY DOMAIN-CONTAINING PROTEIN"/>
    <property type="match status" value="1"/>
</dbReference>
<evidence type="ECO:0000313" key="2">
    <source>
        <dbReference type="Proteomes" id="UP000001798"/>
    </source>
</evidence>
<evidence type="ECO:0000313" key="1">
    <source>
        <dbReference type="EMBL" id="ATZ49492.1"/>
    </source>
</evidence>
<proteinExistence type="predicted"/>
<reference evidence="1 2" key="3">
    <citation type="journal article" date="2017" name="Mol. Plant Pathol.">
        <title>A gapless genome sequence of the fungus Botrytis cinerea.</title>
        <authorList>
            <person name="Van Kan J.A."/>
            <person name="Stassen J.H."/>
            <person name="Mosbach A."/>
            <person name="Van Der Lee T.A."/>
            <person name="Faino L."/>
            <person name="Farmer A.D."/>
            <person name="Papasotiriou D.G."/>
            <person name="Zhou S."/>
            <person name="Seidl M.F."/>
            <person name="Cottam E."/>
            <person name="Edel D."/>
            <person name="Hahn M."/>
            <person name="Schwartz D.C."/>
            <person name="Dietrich R.A."/>
            <person name="Widdison S."/>
            <person name="Scalliet G."/>
        </authorList>
    </citation>
    <scope>NUCLEOTIDE SEQUENCE [LARGE SCALE GENOMIC DNA]</scope>
    <source>
        <strain evidence="1 2">B05.10</strain>
    </source>
</reference>
<dbReference type="AlphaFoldDB" id="A0A384JG88"/>
<reference evidence="1 2" key="1">
    <citation type="journal article" date="2011" name="PLoS Genet.">
        <title>Genomic analysis of the necrotrophic fungal pathogens Sclerotinia sclerotiorum and Botrytis cinerea.</title>
        <authorList>
            <person name="Amselem J."/>
            <person name="Cuomo C.A."/>
            <person name="van Kan J.A."/>
            <person name="Viaud M."/>
            <person name="Benito E.P."/>
            <person name="Couloux A."/>
            <person name="Coutinho P.M."/>
            <person name="de Vries R.P."/>
            <person name="Dyer P.S."/>
            <person name="Fillinger S."/>
            <person name="Fournier E."/>
            <person name="Gout L."/>
            <person name="Hahn M."/>
            <person name="Kohn L."/>
            <person name="Lapalu N."/>
            <person name="Plummer K.M."/>
            <person name="Pradier J.M."/>
            <person name="Quevillon E."/>
            <person name="Sharon A."/>
            <person name="Simon A."/>
            <person name="ten Have A."/>
            <person name="Tudzynski B."/>
            <person name="Tudzynski P."/>
            <person name="Wincker P."/>
            <person name="Andrew M."/>
            <person name="Anthouard V."/>
            <person name="Beever R.E."/>
            <person name="Beffa R."/>
            <person name="Benoit I."/>
            <person name="Bouzid O."/>
            <person name="Brault B."/>
            <person name="Chen Z."/>
            <person name="Choquer M."/>
            <person name="Collemare J."/>
            <person name="Cotton P."/>
            <person name="Danchin E.G."/>
            <person name="Da Silva C."/>
            <person name="Gautier A."/>
            <person name="Giraud C."/>
            <person name="Giraud T."/>
            <person name="Gonzalez C."/>
            <person name="Grossetete S."/>
            <person name="Guldener U."/>
            <person name="Henrissat B."/>
            <person name="Howlett B.J."/>
            <person name="Kodira C."/>
            <person name="Kretschmer M."/>
            <person name="Lappartient A."/>
            <person name="Leroch M."/>
            <person name="Levis C."/>
            <person name="Mauceli E."/>
            <person name="Neuveglise C."/>
            <person name="Oeser B."/>
            <person name="Pearson M."/>
            <person name="Poulain J."/>
            <person name="Poussereau N."/>
            <person name="Quesneville H."/>
            <person name="Rascle C."/>
            <person name="Schumacher J."/>
            <person name="Segurens B."/>
            <person name="Sexton A."/>
            <person name="Silva E."/>
            <person name="Sirven C."/>
            <person name="Soanes D.M."/>
            <person name="Talbot N.J."/>
            <person name="Templeton M."/>
            <person name="Yandava C."/>
            <person name="Yarden O."/>
            <person name="Zeng Q."/>
            <person name="Rollins J.A."/>
            <person name="Lebrun M.H."/>
            <person name="Dickman M."/>
        </authorList>
    </citation>
    <scope>NUCLEOTIDE SEQUENCE [LARGE SCALE GENOMIC DNA]</scope>
    <source>
        <strain evidence="1 2">B05.10</strain>
    </source>
</reference>
<dbReference type="OrthoDB" id="2157530at2759"/>
<name>A0A384JG88_BOTFB</name>
<dbReference type="RefSeq" id="XP_024548500.1">
    <property type="nucleotide sequence ID" value="XM_024692719.1"/>
</dbReference>
<reference evidence="1 2" key="2">
    <citation type="journal article" date="2012" name="Eukaryot. Cell">
        <title>Genome update of Botrytis cinerea strains B05.10 and T4.</title>
        <authorList>
            <person name="Staats M."/>
            <person name="van Kan J.A."/>
        </authorList>
    </citation>
    <scope>NUCLEOTIDE SEQUENCE [LARGE SCALE GENOMIC DNA]</scope>
    <source>
        <strain evidence="1 2">B05.10</strain>
    </source>
</reference>